<dbReference type="InterPro" id="IPR007428">
    <property type="entry name" value="MlaA"/>
</dbReference>
<dbReference type="Proteomes" id="UP000053784">
    <property type="component" value="Unassembled WGS sequence"/>
</dbReference>
<evidence type="ECO:0000256" key="1">
    <source>
        <dbReference type="ARBA" id="ARBA00010634"/>
    </source>
</evidence>
<proteinExistence type="inferred from homology"/>
<evidence type="ECO:0000256" key="2">
    <source>
        <dbReference type="ARBA" id="ARBA00022729"/>
    </source>
</evidence>
<evidence type="ECO:0000313" key="4">
    <source>
        <dbReference type="EMBL" id="KEY91160.1"/>
    </source>
</evidence>
<keyword evidence="4" id="KW-0449">Lipoprotein</keyword>
<feature type="chain" id="PRO_5001773268" evidence="3">
    <location>
        <begin position="19"/>
        <end position="244"/>
    </location>
</feature>
<keyword evidence="5" id="KW-1185">Reference proteome</keyword>
<dbReference type="GO" id="GO:0016020">
    <property type="term" value="C:membrane"/>
    <property type="evidence" value="ECO:0007669"/>
    <property type="project" value="InterPro"/>
</dbReference>
<dbReference type="PROSITE" id="PS51257">
    <property type="entry name" value="PROKAR_LIPOPROTEIN"/>
    <property type="match status" value="1"/>
</dbReference>
<name>A0A084CMY1_9GAMM</name>
<protein>
    <submittedName>
        <fullName evidence="4">Phospholipid-binding lipoprotein</fullName>
    </submittedName>
</protein>
<evidence type="ECO:0000313" key="5">
    <source>
        <dbReference type="Proteomes" id="UP000053784"/>
    </source>
</evidence>
<feature type="signal peptide" evidence="3">
    <location>
        <begin position="1"/>
        <end position="18"/>
    </location>
</feature>
<gene>
    <name evidence="4" type="primary">vacJ</name>
    <name evidence="4" type="ORF">CF67_04166</name>
</gene>
<comment type="similarity">
    <text evidence="1">Belongs to the MlaA family.</text>
</comment>
<dbReference type="PANTHER" id="PTHR30035:SF3">
    <property type="entry name" value="INTERMEMBRANE PHOSPHOLIPID TRANSPORT SYSTEM LIPOPROTEIN MLAA"/>
    <property type="match status" value="1"/>
</dbReference>
<organism evidence="4 5">
    <name type="scientific">Candidatus Photodesmus blepharonis</name>
    <dbReference type="NCBI Taxonomy" id="1179155"/>
    <lineage>
        <taxon>Bacteria</taxon>
        <taxon>Pseudomonadati</taxon>
        <taxon>Pseudomonadota</taxon>
        <taxon>Gammaproteobacteria</taxon>
        <taxon>Vibrionales</taxon>
        <taxon>Vibrionaceae</taxon>
        <taxon>Candidatus Photodesmus</taxon>
    </lineage>
</organism>
<dbReference type="STRING" id="1179155.CF67_04166"/>
<accession>A0A084CMY1</accession>
<dbReference type="eggNOG" id="COG2853">
    <property type="taxonomic scope" value="Bacteria"/>
</dbReference>
<sequence>MIRALVISLFITSALGCAVVPKSKVVTNKDDPLEKVNRVMWIVNYDYLDPYLLRPISLAYVEYIPRFIRSGISNFLGNLDQPSSAINTLIAGNNAKSLAHLSRFLVNSTFGLLGFIDVASEIGIVRHTNKAFSDVAGYYGVKDGLYTVLPIYGPWTIRELVNVTDVLYPPLSYLNIYLSFGKWILEAMESRASLISLELQLKDSPDPYALTREIYLQSRSFKAGIEVDRDLYENEEYFDEYFNE</sequence>
<comment type="caution">
    <text evidence="4">The sequence shown here is derived from an EMBL/GenBank/DDBJ whole genome shotgun (WGS) entry which is preliminary data.</text>
</comment>
<dbReference type="EMBL" id="JGVK01000027">
    <property type="protein sequence ID" value="KEY91160.1"/>
    <property type="molecule type" value="Genomic_DNA"/>
</dbReference>
<dbReference type="PRINTS" id="PR01805">
    <property type="entry name" value="VACJLIPOPROT"/>
</dbReference>
<dbReference type="GO" id="GO:0120010">
    <property type="term" value="P:intermembrane phospholipid transfer"/>
    <property type="evidence" value="ECO:0007669"/>
    <property type="project" value="TreeGrafter"/>
</dbReference>
<keyword evidence="2 3" id="KW-0732">Signal</keyword>
<dbReference type="OrthoDB" id="9785326at2"/>
<evidence type="ECO:0000256" key="3">
    <source>
        <dbReference type="SAM" id="SignalP"/>
    </source>
</evidence>
<dbReference type="AlphaFoldDB" id="A0A084CMY1"/>
<dbReference type="Pfam" id="PF04333">
    <property type="entry name" value="MlaA"/>
    <property type="match status" value="1"/>
</dbReference>
<dbReference type="PANTHER" id="PTHR30035">
    <property type="entry name" value="LIPOPROTEIN VACJ-RELATED"/>
    <property type="match status" value="1"/>
</dbReference>
<dbReference type="RefSeq" id="WP_034414588.1">
    <property type="nucleotide sequence ID" value="NZ_JGVK01000027.1"/>
</dbReference>
<reference evidence="4 5" key="1">
    <citation type="submission" date="2014-03" db="EMBL/GenBank/DDBJ databases">
        <title>Selection and divergence in the genomes of co-occurring obligate luminous symbionts with specific hosts.</title>
        <authorList>
            <person name="Hendry T.A."/>
            <person name="de Wet J.R."/>
            <person name="Dunlap P.V."/>
        </authorList>
    </citation>
    <scope>NUCLEOTIDE SEQUENCE [LARGE SCALE GENOMIC DNA]</scope>
    <source>
        <strain evidence="4 5">Ppalp.1</strain>
    </source>
</reference>